<keyword evidence="1" id="KW-1133">Transmembrane helix</keyword>
<reference evidence="2" key="1">
    <citation type="journal article" date="2021" name="Proc. Natl. Acad. Sci. U.S.A.">
        <title>A Catalog of Tens of Thousands of Viruses from Human Metagenomes Reveals Hidden Associations with Chronic Diseases.</title>
        <authorList>
            <person name="Tisza M.J."/>
            <person name="Buck C.B."/>
        </authorList>
    </citation>
    <scope>NUCLEOTIDE SEQUENCE</scope>
    <source>
        <strain evidence="2">Ctqq75</strain>
    </source>
</reference>
<feature type="transmembrane region" description="Helical" evidence="1">
    <location>
        <begin position="16"/>
        <end position="37"/>
    </location>
</feature>
<evidence type="ECO:0000256" key="1">
    <source>
        <dbReference type="SAM" id="Phobius"/>
    </source>
</evidence>
<keyword evidence="1" id="KW-0812">Transmembrane</keyword>
<proteinExistence type="predicted"/>
<dbReference type="EMBL" id="BK059096">
    <property type="protein sequence ID" value="DAE29669.1"/>
    <property type="molecule type" value="Genomic_DNA"/>
</dbReference>
<accession>A0A8S5RF21</accession>
<sequence length="38" mass="4293">MVIDTSIPEVTITTPLVSFILLRVVVTSFLLSNYYLFS</sequence>
<protein>
    <submittedName>
        <fullName evidence="2">Uncharacterized protein</fullName>
    </submittedName>
</protein>
<name>A0A8S5RF21_9VIRU</name>
<keyword evidence="1" id="KW-0472">Membrane</keyword>
<evidence type="ECO:0000313" key="2">
    <source>
        <dbReference type="EMBL" id="DAE29669.1"/>
    </source>
</evidence>
<organism evidence="2">
    <name type="scientific">virus sp. ctqq75</name>
    <dbReference type="NCBI Taxonomy" id="2827999"/>
    <lineage>
        <taxon>Viruses</taxon>
    </lineage>
</organism>